<reference evidence="3 4" key="1">
    <citation type="submission" date="2016-10" db="EMBL/GenBank/DDBJ databases">
        <authorList>
            <person name="de Groot N.N."/>
        </authorList>
    </citation>
    <scope>NUCLEOTIDE SEQUENCE [LARGE SCALE GENOMIC DNA]</scope>
    <source>
        <strain evidence="3 4">DSM 21632</strain>
    </source>
</reference>
<dbReference type="AlphaFoldDB" id="A0A1G8DKW0"/>
<dbReference type="Pfam" id="PF07423">
    <property type="entry name" value="DUF1510"/>
    <property type="match status" value="1"/>
</dbReference>
<evidence type="ECO:0000256" key="1">
    <source>
        <dbReference type="SAM" id="MobiDB-lite"/>
    </source>
</evidence>
<evidence type="ECO:0000313" key="4">
    <source>
        <dbReference type="Proteomes" id="UP000199163"/>
    </source>
</evidence>
<gene>
    <name evidence="3" type="ORF">SAMN05192534_107131</name>
</gene>
<feature type="compositionally biased region" description="Acidic residues" evidence="1">
    <location>
        <begin position="68"/>
        <end position="83"/>
    </location>
</feature>
<keyword evidence="4" id="KW-1185">Reference proteome</keyword>
<name>A0A1G8DKW0_9BACI</name>
<dbReference type="InterPro" id="IPR009988">
    <property type="entry name" value="DUF1510"/>
</dbReference>
<dbReference type="EMBL" id="FNDK01000007">
    <property type="protein sequence ID" value="SDH58334.1"/>
    <property type="molecule type" value="Genomic_DNA"/>
</dbReference>
<feature type="domain" description="DUF1510" evidence="2">
    <location>
        <begin position="93"/>
        <end position="188"/>
    </location>
</feature>
<proteinExistence type="predicted"/>
<protein>
    <recommendedName>
        <fullName evidence="2">DUF1510 domain-containing protein</fullName>
    </recommendedName>
</protein>
<dbReference type="Proteomes" id="UP000199163">
    <property type="component" value="Unassembled WGS sequence"/>
</dbReference>
<feature type="region of interest" description="Disordered" evidence="1">
    <location>
        <begin position="29"/>
        <end position="111"/>
    </location>
</feature>
<evidence type="ECO:0000313" key="3">
    <source>
        <dbReference type="EMBL" id="SDH58334.1"/>
    </source>
</evidence>
<organism evidence="3 4">
    <name type="scientific">Alteribacillus persepolensis</name>
    <dbReference type="NCBI Taxonomy" id="568899"/>
    <lineage>
        <taxon>Bacteria</taxon>
        <taxon>Bacillati</taxon>
        <taxon>Bacillota</taxon>
        <taxon>Bacilli</taxon>
        <taxon>Bacillales</taxon>
        <taxon>Bacillaceae</taxon>
        <taxon>Alteribacillus</taxon>
    </lineage>
</organism>
<evidence type="ECO:0000259" key="2">
    <source>
        <dbReference type="Pfam" id="PF07423"/>
    </source>
</evidence>
<dbReference type="STRING" id="568899.SAMN05192534_107131"/>
<accession>A0A1G8DKW0</accession>
<feature type="compositionally biased region" description="Polar residues" evidence="1">
    <location>
        <begin position="102"/>
        <end position="111"/>
    </location>
</feature>
<feature type="compositionally biased region" description="Acidic residues" evidence="1">
    <location>
        <begin position="30"/>
        <end position="47"/>
    </location>
</feature>
<sequence>MNRILNGSIVAVGALILFFAAQLFFSGNEQAEEESPPSETIDAEPAEETAPQTESNEDTQNEDNREENQEDEDREDGDRETEEGISIPEGGGENGNFEPIGTEQTGSFEHNFTEGSQNWKEMKAALRYAAGLTEAPEEEIEFWRIENGGGSHTVVGVLSHKSHHDRPYRVTMEFIENEGWKPLEVEQLDSNPYY</sequence>